<gene>
    <name evidence="1" type="ORF">CDL15_Pgr021746</name>
</gene>
<name>A0A218WUD9_PUNGR</name>
<accession>A0A218WUD9</accession>
<proteinExistence type="predicted"/>
<evidence type="ECO:0000313" key="1">
    <source>
        <dbReference type="EMBL" id="OWM75582.1"/>
    </source>
</evidence>
<dbReference type="AlphaFoldDB" id="A0A218WUD9"/>
<dbReference type="PANTHER" id="PTHR34576">
    <property type="entry name" value="MEMBRANE-ASSOCIATED KINASE REGULATOR 6-RELATED"/>
    <property type="match status" value="1"/>
</dbReference>
<reference evidence="2" key="1">
    <citation type="journal article" date="2017" name="Plant J.">
        <title>The pomegranate (Punica granatum L.) genome and the genomics of punicalagin biosynthesis.</title>
        <authorList>
            <person name="Qin G."/>
            <person name="Xu C."/>
            <person name="Ming R."/>
            <person name="Tang H."/>
            <person name="Guyot R."/>
            <person name="Kramer E.M."/>
            <person name="Hu Y."/>
            <person name="Yi X."/>
            <person name="Qi Y."/>
            <person name="Xu X."/>
            <person name="Gao Z."/>
            <person name="Pan H."/>
            <person name="Jian J."/>
            <person name="Tian Y."/>
            <person name="Yue Z."/>
            <person name="Xu Y."/>
        </authorList>
    </citation>
    <scope>NUCLEOTIDE SEQUENCE [LARGE SCALE GENOMIC DNA]</scope>
    <source>
        <strain evidence="2">cv. Dabenzi</strain>
    </source>
</reference>
<dbReference type="InterPro" id="IPR044699">
    <property type="entry name" value="MAKR6"/>
</dbReference>
<evidence type="ECO:0008006" key="3">
    <source>
        <dbReference type="Google" id="ProtNLM"/>
    </source>
</evidence>
<organism evidence="1 2">
    <name type="scientific">Punica granatum</name>
    <name type="common">Pomegranate</name>
    <dbReference type="NCBI Taxonomy" id="22663"/>
    <lineage>
        <taxon>Eukaryota</taxon>
        <taxon>Viridiplantae</taxon>
        <taxon>Streptophyta</taxon>
        <taxon>Embryophyta</taxon>
        <taxon>Tracheophyta</taxon>
        <taxon>Spermatophyta</taxon>
        <taxon>Magnoliopsida</taxon>
        <taxon>eudicotyledons</taxon>
        <taxon>Gunneridae</taxon>
        <taxon>Pentapetalae</taxon>
        <taxon>rosids</taxon>
        <taxon>malvids</taxon>
        <taxon>Myrtales</taxon>
        <taxon>Lythraceae</taxon>
        <taxon>Punica</taxon>
    </lineage>
</organism>
<comment type="caution">
    <text evidence="1">The sequence shown here is derived from an EMBL/GenBank/DDBJ whole genome shotgun (WGS) entry which is preliminary data.</text>
</comment>
<protein>
    <recommendedName>
        <fullName evidence="3">Membrane-associated kinase regulator 6</fullName>
    </recommendedName>
</protein>
<dbReference type="Proteomes" id="UP000197138">
    <property type="component" value="Unassembled WGS sequence"/>
</dbReference>
<sequence length="225" mass="25445">MEDVSQLLSLESFSYRWLVDQKTSKESRGNSLRASLDVSDEGSFIEMDPRSPPSKRFIGRIKSNSLDFKFDFPVLQSPASLVPADKLFAEGFVLPLFADPSSMEAFQCSDLQPELHLTKPVVSGSKARPVSLSSRRRNRRLSVSRRFFCKYLSFLRPLYLIVIRGGTRKTRATKNSVYPADDSPKTSCAYSVDDWRHSSADSESSIYEAVLHCKRSIGMQHESFL</sequence>
<dbReference type="EMBL" id="MTKT01003240">
    <property type="protein sequence ID" value="OWM75582.1"/>
    <property type="molecule type" value="Genomic_DNA"/>
</dbReference>
<dbReference type="PANTHER" id="PTHR34576:SF2">
    <property type="entry name" value="MEMBRANE-ASSOCIATED KINASE REGULATOR 6-RELATED"/>
    <property type="match status" value="1"/>
</dbReference>
<evidence type="ECO:0000313" key="2">
    <source>
        <dbReference type="Proteomes" id="UP000197138"/>
    </source>
</evidence>